<dbReference type="InterPro" id="IPR012223">
    <property type="entry name" value="TEII"/>
</dbReference>
<dbReference type="Gene3D" id="3.40.50.1820">
    <property type="entry name" value="alpha/beta hydrolase"/>
    <property type="match status" value="1"/>
</dbReference>
<evidence type="ECO:0000256" key="1">
    <source>
        <dbReference type="ARBA" id="ARBA00007169"/>
    </source>
</evidence>
<dbReference type="Pfam" id="PF00975">
    <property type="entry name" value="Thioesterase"/>
    <property type="match status" value="1"/>
</dbReference>
<reference evidence="5" key="1">
    <citation type="journal article" date="2019" name="Int. J. Syst. Evol. Microbiol.">
        <title>The Global Catalogue of Microorganisms (GCM) 10K type strain sequencing project: providing services to taxonomists for standard genome sequencing and annotation.</title>
        <authorList>
            <consortium name="The Broad Institute Genomics Platform"/>
            <consortium name="The Broad Institute Genome Sequencing Center for Infectious Disease"/>
            <person name="Wu L."/>
            <person name="Ma J."/>
        </authorList>
    </citation>
    <scope>NUCLEOTIDE SEQUENCE [LARGE SCALE GENOMIC DNA]</scope>
    <source>
        <strain evidence="5">JCM 4738</strain>
    </source>
</reference>
<dbReference type="InterPro" id="IPR001031">
    <property type="entry name" value="Thioesterase"/>
</dbReference>
<feature type="region of interest" description="Disordered" evidence="2">
    <location>
        <begin position="1"/>
        <end position="21"/>
    </location>
</feature>
<evidence type="ECO:0000313" key="4">
    <source>
        <dbReference type="EMBL" id="GHB76066.1"/>
    </source>
</evidence>
<keyword evidence="5" id="KW-1185">Reference proteome</keyword>
<name>A0ABQ3F3D4_9ACTN</name>
<sequence>MAASPWFLTSETTSGADPTGTAADAPTRVYCFPHAGGNPRTFLDWQDGMGDDARILAVCPPGRGHRFREPAPATVAELADGAALAIALDTAPGRPFVLFGHSFGAALAFEVARRLDAVPGLAALVASGCSAPSLLPTPRVVEAARLEGRRFTEAVGFFGGLPPEVLQDEAVQELLLPHLKADFTMVAEYEYRPAAPLRVPITLLNGIDDPHVTTASLAPWARECPGEPARHWADGGHFYFEGRPHTVTDVLRPLARAARHEAVTPARDEYVELI</sequence>
<comment type="caution">
    <text evidence="4">The sequence shown here is derived from an EMBL/GenBank/DDBJ whole genome shotgun (WGS) entry which is preliminary data.</text>
</comment>
<dbReference type="EMBL" id="BMVP01000013">
    <property type="protein sequence ID" value="GHB76066.1"/>
    <property type="molecule type" value="Genomic_DNA"/>
</dbReference>
<evidence type="ECO:0000259" key="3">
    <source>
        <dbReference type="Pfam" id="PF00975"/>
    </source>
</evidence>
<protein>
    <submittedName>
        <fullName evidence="4">Thioesterase</fullName>
    </submittedName>
</protein>
<accession>A0ABQ3F3D4</accession>
<dbReference type="SUPFAM" id="SSF53474">
    <property type="entry name" value="alpha/beta-Hydrolases"/>
    <property type="match status" value="1"/>
</dbReference>
<gene>
    <name evidence="4" type="ORF">GCM10010347_53230</name>
</gene>
<dbReference type="RefSeq" id="WP_229874014.1">
    <property type="nucleotide sequence ID" value="NZ_BMVP01000013.1"/>
</dbReference>
<evidence type="ECO:0000313" key="5">
    <source>
        <dbReference type="Proteomes" id="UP000642673"/>
    </source>
</evidence>
<dbReference type="PANTHER" id="PTHR11487:SF0">
    <property type="entry name" value="S-ACYL FATTY ACID SYNTHASE THIOESTERASE, MEDIUM CHAIN"/>
    <property type="match status" value="1"/>
</dbReference>
<feature type="compositionally biased region" description="Low complexity" evidence="2">
    <location>
        <begin position="12"/>
        <end position="21"/>
    </location>
</feature>
<dbReference type="InterPro" id="IPR029058">
    <property type="entry name" value="AB_hydrolase_fold"/>
</dbReference>
<comment type="similarity">
    <text evidence="1">Belongs to the thioesterase family.</text>
</comment>
<organism evidence="4 5">
    <name type="scientific">Streptomyces cirratus</name>
    <dbReference type="NCBI Taxonomy" id="68187"/>
    <lineage>
        <taxon>Bacteria</taxon>
        <taxon>Bacillati</taxon>
        <taxon>Actinomycetota</taxon>
        <taxon>Actinomycetes</taxon>
        <taxon>Kitasatosporales</taxon>
        <taxon>Streptomycetaceae</taxon>
        <taxon>Streptomyces</taxon>
    </lineage>
</organism>
<dbReference type="PANTHER" id="PTHR11487">
    <property type="entry name" value="THIOESTERASE"/>
    <property type="match status" value="1"/>
</dbReference>
<feature type="domain" description="Thioesterase" evidence="3">
    <location>
        <begin position="28"/>
        <end position="242"/>
    </location>
</feature>
<dbReference type="Proteomes" id="UP000642673">
    <property type="component" value="Unassembled WGS sequence"/>
</dbReference>
<proteinExistence type="inferred from homology"/>
<evidence type="ECO:0000256" key="2">
    <source>
        <dbReference type="SAM" id="MobiDB-lite"/>
    </source>
</evidence>